<evidence type="ECO:0000313" key="3">
    <source>
        <dbReference type="Proteomes" id="UP000289738"/>
    </source>
</evidence>
<feature type="region of interest" description="Disordered" evidence="1">
    <location>
        <begin position="63"/>
        <end position="137"/>
    </location>
</feature>
<name>A0A444Y3Z1_ARAHY</name>
<protein>
    <submittedName>
        <fullName evidence="2">Uncharacterized protein</fullName>
    </submittedName>
</protein>
<comment type="caution">
    <text evidence="2">The sequence shown here is derived from an EMBL/GenBank/DDBJ whole genome shotgun (WGS) entry which is preliminary data.</text>
</comment>
<evidence type="ECO:0000256" key="1">
    <source>
        <dbReference type="SAM" id="MobiDB-lite"/>
    </source>
</evidence>
<feature type="compositionally biased region" description="Polar residues" evidence="1">
    <location>
        <begin position="72"/>
        <end position="81"/>
    </location>
</feature>
<dbReference type="EMBL" id="SDMP01000018">
    <property type="protein sequence ID" value="RYQ96609.1"/>
    <property type="molecule type" value="Genomic_DNA"/>
</dbReference>
<reference evidence="2 3" key="1">
    <citation type="submission" date="2019-01" db="EMBL/GenBank/DDBJ databases">
        <title>Sequencing of cultivated peanut Arachis hypogaea provides insights into genome evolution and oil improvement.</title>
        <authorList>
            <person name="Chen X."/>
        </authorList>
    </citation>
    <scope>NUCLEOTIDE SEQUENCE [LARGE SCALE GENOMIC DNA]</scope>
    <source>
        <strain evidence="3">cv. Fuhuasheng</strain>
        <tissue evidence="2">Leaves</tissue>
    </source>
</reference>
<proteinExistence type="predicted"/>
<keyword evidence="3" id="KW-1185">Reference proteome</keyword>
<dbReference type="AlphaFoldDB" id="A0A444Y3Z1"/>
<organism evidence="2 3">
    <name type="scientific">Arachis hypogaea</name>
    <name type="common">Peanut</name>
    <dbReference type="NCBI Taxonomy" id="3818"/>
    <lineage>
        <taxon>Eukaryota</taxon>
        <taxon>Viridiplantae</taxon>
        <taxon>Streptophyta</taxon>
        <taxon>Embryophyta</taxon>
        <taxon>Tracheophyta</taxon>
        <taxon>Spermatophyta</taxon>
        <taxon>Magnoliopsida</taxon>
        <taxon>eudicotyledons</taxon>
        <taxon>Gunneridae</taxon>
        <taxon>Pentapetalae</taxon>
        <taxon>rosids</taxon>
        <taxon>fabids</taxon>
        <taxon>Fabales</taxon>
        <taxon>Fabaceae</taxon>
        <taxon>Papilionoideae</taxon>
        <taxon>50 kb inversion clade</taxon>
        <taxon>dalbergioids sensu lato</taxon>
        <taxon>Dalbergieae</taxon>
        <taxon>Pterocarpus clade</taxon>
        <taxon>Arachis</taxon>
    </lineage>
</organism>
<dbReference type="Proteomes" id="UP000289738">
    <property type="component" value="Chromosome B08"/>
</dbReference>
<accession>A0A444Y3Z1</accession>
<feature type="compositionally biased region" description="Polar residues" evidence="1">
    <location>
        <begin position="125"/>
        <end position="137"/>
    </location>
</feature>
<evidence type="ECO:0000313" key="2">
    <source>
        <dbReference type="EMBL" id="RYQ96609.1"/>
    </source>
</evidence>
<sequence length="148" mass="16291">MSSFRTSLARECQLIAEFAKSATERSRRTPMVPEVQYPGLQYYKKEKKKISWIGIARVAITAPASKERGSDRGQSSSQIPTQRMAAPPCPSLLGAEPPATTSKGGRRVAPPPPPHWKKEELFGEGSNSRGGSAQIRSSSVRVYWFRVS</sequence>
<gene>
    <name evidence="2" type="ORF">Ahy_B08g092430</name>
</gene>